<keyword evidence="6" id="KW-0566">Pantothenate biosynthesis</keyword>
<protein>
    <recommendedName>
        <fullName evidence="4">Pantoate--beta-alanine ligase</fullName>
        <ecNumber evidence="3">6.3.2.1</ecNumber>
    </recommendedName>
    <alternativeName>
        <fullName evidence="10">Pantoate-activating enzyme</fullName>
    </alternativeName>
    <alternativeName>
        <fullName evidence="9">Pantothenate synthetase</fullName>
    </alternativeName>
</protein>
<evidence type="ECO:0000313" key="13">
    <source>
        <dbReference type="Proteomes" id="UP000094236"/>
    </source>
</evidence>
<evidence type="ECO:0000313" key="12">
    <source>
        <dbReference type="EMBL" id="ODV95564.1"/>
    </source>
</evidence>
<dbReference type="EC" id="6.3.2.1" evidence="3"/>
<dbReference type="FunFam" id="3.40.50.620:FF:000013">
    <property type="entry name" value="Pantothenate synthetase"/>
    <property type="match status" value="1"/>
</dbReference>
<dbReference type="InterPro" id="IPR042176">
    <property type="entry name" value="Pantoate_ligase_C"/>
</dbReference>
<sequence>MSGIKVFRSVKDVREYRLQCTLRGESVGFVPTMGALHEGHCSLIKESLNNNDVTIVSIFVNPSQFSPTEDLDAYPRTLDCDLELLSVLKNDRDEEENSSRKVNAVFVPTVSEMYPSGISLDVNEQKGAFVSVLGVSGQLEGRMRPQFFRGVATVVTKLFNVITPTKAYFGQKDIQQTVVVKNLVKDLLLPIEIVVLPTIREKSGLALSSRNSYLSENARDDAAIIYKALHLAELEYYNNNEVTDSLELLKIIDNVLKDYTDGTKGNYDIDYVSINHPKTLDTLDKITPGVGAIISTAIKVPNGHGDFTRLIDNVVLK</sequence>
<evidence type="ECO:0000256" key="9">
    <source>
        <dbReference type="ARBA" id="ARBA00029902"/>
    </source>
</evidence>
<accession>A0A1E4TV04</accession>
<comment type="catalytic activity">
    <reaction evidence="11">
        <text>(R)-pantoate + beta-alanine + ATP = (R)-pantothenate + AMP + diphosphate + H(+)</text>
        <dbReference type="Rhea" id="RHEA:10912"/>
        <dbReference type="ChEBI" id="CHEBI:15378"/>
        <dbReference type="ChEBI" id="CHEBI:15980"/>
        <dbReference type="ChEBI" id="CHEBI:29032"/>
        <dbReference type="ChEBI" id="CHEBI:30616"/>
        <dbReference type="ChEBI" id="CHEBI:33019"/>
        <dbReference type="ChEBI" id="CHEBI:57966"/>
        <dbReference type="ChEBI" id="CHEBI:456215"/>
        <dbReference type="EC" id="6.3.2.1"/>
    </reaction>
</comment>
<keyword evidence="7" id="KW-0547">Nucleotide-binding</keyword>
<evidence type="ECO:0000256" key="6">
    <source>
        <dbReference type="ARBA" id="ARBA00022655"/>
    </source>
</evidence>
<evidence type="ECO:0000256" key="7">
    <source>
        <dbReference type="ARBA" id="ARBA00022741"/>
    </source>
</evidence>
<dbReference type="InterPro" id="IPR003721">
    <property type="entry name" value="Pantoate_ligase"/>
</dbReference>
<dbReference type="SUPFAM" id="SSF52374">
    <property type="entry name" value="Nucleotidylyl transferase"/>
    <property type="match status" value="1"/>
</dbReference>
<dbReference type="Gene3D" id="3.30.1300.10">
    <property type="entry name" value="Pantoate-beta-alanine ligase, C-terminal domain"/>
    <property type="match status" value="1"/>
</dbReference>
<dbReference type="PANTHER" id="PTHR21299">
    <property type="entry name" value="CYTIDYLATE KINASE/PANTOATE-BETA-ALANINE LIGASE"/>
    <property type="match status" value="1"/>
</dbReference>
<dbReference type="HAMAP" id="MF_00158">
    <property type="entry name" value="PanC"/>
    <property type="match status" value="1"/>
</dbReference>
<keyword evidence="13" id="KW-1185">Reference proteome</keyword>
<dbReference type="GO" id="GO:0015940">
    <property type="term" value="P:pantothenate biosynthetic process"/>
    <property type="evidence" value="ECO:0007669"/>
    <property type="project" value="UniProtKB-UniPathway"/>
</dbReference>
<comment type="pathway">
    <text evidence="1">Cofactor biosynthesis; (R)-pantothenate biosynthesis; (R)-pantothenate from (R)-pantoate and beta-alanine: step 1/1.</text>
</comment>
<evidence type="ECO:0000256" key="5">
    <source>
        <dbReference type="ARBA" id="ARBA00022598"/>
    </source>
</evidence>
<dbReference type="PANTHER" id="PTHR21299:SF1">
    <property type="entry name" value="PANTOATE--BETA-ALANINE LIGASE"/>
    <property type="match status" value="1"/>
</dbReference>
<dbReference type="OrthoDB" id="2020436at2759"/>
<evidence type="ECO:0000256" key="3">
    <source>
        <dbReference type="ARBA" id="ARBA00012219"/>
    </source>
</evidence>
<dbReference type="Gene3D" id="3.40.50.620">
    <property type="entry name" value="HUPs"/>
    <property type="match status" value="1"/>
</dbReference>
<dbReference type="GO" id="GO:0004592">
    <property type="term" value="F:pantoate-beta-alanine ligase activity"/>
    <property type="evidence" value="ECO:0007669"/>
    <property type="project" value="UniProtKB-EC"/>
</dbReference>
<keyword evidence="8" id="KW-0067">ATP-binding</keyword>
<name>A0A1E4TV04_PACTA</name>
<proteinExistence type="inferred from homology"/>
<dbReference type="InterPro" id="IPR014729">
    <property type="entry name" value="Rossmann-like_a/b/a_fold"/>
</dbReference>
<gene>
    <name evidence="12" type="ORF">PACTADRAFT_50265</name>
</gene>
<dbReference type="EMBL" id="KV454014">
    <property type="protein sequence ID" value="ODV95564.1"/>
    <property type="molecule type" value="Genomic_DNA"/>
</dbReference>
<organism evidence="12 13">
    <name type="scientific">Pachysolen tannophilus NRRL Y-2460</name>
    <dbReference type="NCBI Taxonomy" id="669874"/>
    <lineage>
        <taxon>Eukaryota</taxon>
        <taxon>Fungi</taxon>
        <taxon>Dikarya</taxon>
        <taxon>Ascomycota</taxon>
        <taxon>Saccharomycotina</taxon>
        <taxon>Pichiomycetes</taxon>
        <taxon>Pachysolenaceae</taxon>
        <taxon>Pachysolen</taxon>
    </lineage>
</organism>
<evidence type="ECO:0000256" key="4">
    <source>
        <dbReference type="ARBA" id="ARBA00015647"/>
    </source>
</evidence>
<evidence type="ECO:0000256" key="2">
    <source>
        <dbReference type="ARBA" id="ARBA00009256"/>
    </source>
</evidence>
<evidence type="ECO:0000256" key="11">
    <source>
        <dbReference type="ARBA" id="ARBA00048258"/>
    </source>
</evidence>
<dbReference type="NCBIfam" id="TIGR00018">
    <property type="entry name" value="panC"/>
    <property type="match status" value="1"/>
</dbReference>
<dbReference type="Pfam" id="PF02569">
    <property type="entry name" value="Pantoate_ligase"/>
    <property type="match status" value="1"/>
</dbReference>
<comment type="similarity">
    <text evidence="2">Belongs to the pantothenate synthetase family.</text>
</comment>
<dbReference type="STRING" id="669874.A0A1E4TV04"/>
<evidence type="ECO:0000256" key="1">
    <source>
        <dbReference type="ARBA" id="ARBA00004990"/>
    </source>
</evidence>
<dbReference type="GO" id="GO:0005524">
    <property type="term" value="F:ATP binding"/>
    <property type="evidence" value="ECO:0007669"/>
    <property type="project" value="UniProtKB-KW"/>
</dbReference>
<dbReference type="UniPathway" id="UPA00028">
    <property type="reaction ID" value="UER00005"/>
</dbReference>
<evidence type="ECO:0000256" key="10">
    <source>
        <dbReference type="ARBA" id="ARBA00032806"/>
    </source>
</evidence>
<dbReference type="CDD" id="cd00560">
    <property type="entry name" value="PanC"/>
    <property type="match status" value="1"/>
</dbReference>
<reference evidence="13" key="1">
    <citation type="submission" date="2016-05" db="EMBL/GenBank/DDBJ databases">
        <title>Comparative genomics of biotechnologically important yeasts.</title>
        <authorList>
            <consortium name="DOE Joint Genome Institute"/>
            <person name="Riley R."/>
            <person name="Haridas S."/>
            <person name="Wolfe K.H."/>
            <person name="Lopes M.R."/>
            <person name="Hittinger C.T."/>
            <person name="Goker M."/>
            <person name="Salamov A."/>
            <person name="Wisecaver J."/>
            <person name="Long T.M."/>
            <person name="Aerts A.L."/>
            <person name="Barry K."/>
            <person name="Choi C."/>
            <person name="Clum A."/>
            <person name="Coughlan A.Y."/>
            <person name="Deshpande S."/>
            <person name="Douglass A.P."/>
            <person name="Hanson S.J."/>
            <person name="Klenk H.-P."/>
            <person name="Labutti K."/>
            <person name="Lapidus A."/>
            <person name="Lindquist E."/>
            <person name="Lipzen A."/>
            <person name="Meier-Kolthoff J.P."/>
            <person name="Ohm R.A."/>
            <person name="Otillar R.P."/>
            <person name="Pangilinan J."/>
            <person name="Peng Y."/>
            <person name="Rokas A."/>
            <person name="Rosa C.A."/>
            <person name="Scheuner C."/>
            <person name="Sibirny A.A."/>
            <person name="Slot J.C."/>
            <person name="Stielow J.B."/>
            <person name="Sun H."/>
            <person name="Kurtzman C.P."/>
            <person name="Blackwell M."/>
            <person name="Grigoriev I.V."/>
            <person name="Jeffries T.W."/>
        </authorList>
    </citation>
    <scope>NUCLEOTIDE SEQUENCE [LARGE SCALE GENOMIC DNA]</scope>
    <source>
        <strain evidence="13">NRRL Y-2460</strain>
    </source>
</reference>
<keyword evidence="5" id="KW-0436">Ligase</keyword>
<evidence type="ECO:0000256" key="8">
    <source>
        <dbReference type="ARBA" id="ARBA00022840"/>
    </source>
</evidence>
<dbReference type="Proteomes" id="UP000094236">
    <property type="component" value="Unassembled WGS sequence"/>
</dbReference>
<dbReference type="AlphaFoldDB" id="A0A1E4TV04"/>